<feature type="domain" description="Histidine kinase" evidence="12">
    <location>
        <begin position="285"/>
        <end position="505"/>
    </location>
</feature>
<keyword evidence="8 11" id="KW-1133">Transmembrane helix</keyword>
<name>A0A506UHJ9_9HYPH</name>
<dbReference type="Gene3D" id="1.10.287.130">
    <property type="match status" value="1"/>
</dbReference>
<dbReference type="PANTHER" id="PTHR45436:SF8">
    <property type="entry name" value="HISTIDINE KINASE"/>
    <property type="match status" value="1"/>
</dbReference>
<dbReference type="EMBL" id="VHLH01000001">
    <property type="protein sequence ID" value="TPW32778.1"/>
    <property type="molecule type" value="Genomic_DNA"/>
</dbReference>
<dbReference type="GO" id="GO:0005886">
    <property type="term" value="C:plasma membrane"/>
    <property type="evidence" value="ECO:0007669"/>
    <property type="project" value="TreeGrafter"/>
</dbReference>
<accession>A0A506UHJ9</accession>
<evidence type="ECO:0000256" key="2">
    <source>
        <dbReference type="ARBA" id="ARBA00004370"/>
    </source>
</evidence>
<evidence type="ECO:0000256" key="5">
    <source>
        <dbReference type="ARBA" id="ARBA00022679"/>
    </source>
</evidence>
<dbReference type="CDD" id="cd00082">
    <property type="entry name" value="HisKA"/>
    <property type="match status" value="1"/>
</dbReference>
<dbReference type="Pfam" id="PF00672">
    <property type="entry name" value="HAMP"/>
    <property type="match status" value="1"/>
</dbReference>
<dbReference type="PROSITE" id="PS50885">
    <property type="entry name" value="HAMP"/>
    <property type="match status" value="1"/>
</dbReference>
<feature type="transmembrane region" description="Helical" evidence="11">
    <location>
        <begin position="203"/>
        <end position="222"/>
    </location>
</feature>
<dbReference type="SUPFAM" id="SSF47384">
    <property type="entry name" value="Homodimeric domain of signal transducing histidine kinase"/>
    <property type="match status" value="1"/>
</dbReference>
<keyword evidence="6 11" id="KW-0812">Transmembrane</keyword>
<comment type="catalytic activity">
    <reaction evidence="1">
        <text>ATP + protein L-histidine = ADP + protein N-phospho-L-histidine.</text>
        <dbReference type="EC" id="2.7.13.3"/>
    </reaction>
</comment>
<keyword evidence="10 11" id="KW-0472">Membrane</keyword>
<dbReference type="CDD" id="cd00075">
    <property type="entry name" value="HATPase"/>
    <property type="match status" value="1"/>
</dbReference>
<evidence type="ECO:0000256" key="8">
    <source>
        <dbReference type="ARBA" id="ARBA00022989"/>
    </source>
</evidence>
<dbReference type="PANTHER" id="PTHR45436">
    <property type="entry name" value="SENSOR HISTIDINE KINASE YKOH"/>
    <property type="match status" value="1"/>
</dbReference>
<evidence type="ECO:0000313" key="15">
    <source>
        <dbReference type="Proteomes" id="UP000320314"/>
    </source>
</evidence>
<dbReference type="InterPro" id="IPR003661">
    <property type="entry name" value="HisK_dim/P_dom"/>
</dbReference>
<keyword evidence="4" id="KW-0597">Phosphoprotein</keyword>
<organism evidence="14 15">
    <name type="scientific">Pararhizobium mangrovi</name>
    <dbReference type="NCBI Taxonomy" id="2590452"/>
    <lineage>
        <taxon>Bacteria</taxon>
        <taxon>Pseudomonadati</taxon>
        <taxon>Pseudomonadota</taxon>
        <taxon>Alphaproteobacteria</taxon>
        <taxon>Hyphomicrobiales</taxon>
        <taxon>Rhizobiaceae</taxon>
        <taxon>Rhizobium/Agrobacterium group</taxon>
        <taxon>Pararhizobium</taxon>
    </lineage>
</organism>
<dbReference type="SUPFAM" id="SSF158472">
    <property type="entry name" value="HAMP domain-like"/>
    <property type="match status" value="1"/>
</dbReference>
<keyword evidence="15" id="KW-1185">Reference proteome</keyword>
<dbReference type="CDD" id="cd06225">
    <property type="entry name" value="HAMP"/>
    <property type="match status" value="1"/>
</dbReference>
<dbReference type="SUPFAM" id="SSF55874">
    <property type="entry name" value="ATPase domain of HSP90 chaperone/DNA topoisomerase II/histidine kinase"/>
    <property type="match status" value="1"/>
</dbReference>
<dbReference type="Pfam" id="PF02518">
    <property type="entry name" value="HATPase_c"/>
    <property type="match status" value="1"/>
</dbReference>
<feature type="domain" description="HAMP" evidence="13">
    <location>
        <begin position="224"/>
        <end position="277"/>
    </location>
</feature>
<comment type="caution">
    <text evidence="14">The sequence shown here is derived from an EMBL/GenBank/DDBJ whole genome shotgun (WGS) entry which is preliminary data.</text>
</comment>
<reference evidence="14 15" key="1">
    <citation type="submission" date="2019-06" db="EMBL/GenBank/DDBJ databases">
        <authorList>
            <person name="Li M."/>
        </authorList>
    </citation>
    <scope>NUCLEOTIDE SEQUENCE [LARGE SCALE GENOMIC DNA]</scope>
    <source>
        <strain evidence="14 15">BGMRC6574</strain>
    </source>
</reference>
<sequence length="507" mass="55344">MAEIGLGRNRIPRSAEDLRRIVKVRWKSLRSRRTRASVLAKVSALTRTTAVRLSALYLLLFAVCALALVFYVTAMSENLLRAQVKQAVDNEVQLLGQAYRNGGITTLVRVVERRSRQPGAALLTIAAPNGDILTGNVESLQPGVLDHQGWTQIPFRYQRYTDSDSDATHTAIARIIQLPNGMRLLVGRDLGEPERFRGLVRQALAVALAIMGLGALAIWFFVGRRALKRIGRMSAASRKIMAGDLAQRLPTGRSGDEFDRLSQSLNTMLGRIESLNEGLRQVSDNIAHDLKTPLTRMRNKAEAALASGGGDEDYRLALEETLVESDQLIRTFNALLMISRVEAGSSAAEMSPIDLSAIAADTCDLYEPLAEEEGMNLAMAIEPGVRVKGNRELVAQALVNLIDNAMKYAGDAENTTIRVSLADDEEAVVLSVEDGGRGIPSEKRDDVVRRFVRLDESRTMPGTGLGLSLVNAVMSLHGGRLALDDAMPDEAMKGLRVSMMFPKKVDA</sequence>
<dbReference type="InterPro" id="IPR050428">
    <property type="entry name" value="TCS_sensor_his_kinase"/>
</dbReference>
<dbReference type="InterPro" id="IPR036890">
    <property type="entry name" value="HATPase_C_sf"/>
</dbReference>
<proteinExistence type="predicted"/>
<dbReference type="SMART" id="SM00388">
    <property type="entry name" value="HisKA"/>
    <property type="match status" value="1"/>
</dbReference>
<evidence type="ECO:0000256" key="1">
    <source>
        <dbReference type="ARBA" id="ARBA00000085"/>
    </source>
</evidence>
<dbReference type="OrthoDB" id="9815202at2"/>
<dbReference type="PRINTS" id="PR00344">
    <property type="entry name" value="BCTRLSENSOR"/>
</dbReference>
<dbReference type="InterPro" id="IPR036097">
    <property type="entry name" value="HisK_dim/P_sf"/>
</dbReference>
<dbReference type="AlphaFoldDB" id="A0A506UHJ9"/>
<dbReference type="InterPro" id="IPR005467">
    <property type="entry name" value="His_kinase_dom"/>
</dbReference>
<dbReference type="EC" id="2.7.13.3" evidence="3"/>
<dbReference type="InterPro" id="IPR004358">
    <property type="entry name" value="Sig_transdc_His_kin-like_C"/>
</dbReference>
<feature type="transmembrane region" description="Helical" evidence="11">
    <location>
        <begin position="55"/>
        <end position="74"/>
    </location>
</feature>
<dbReference type="SMART" id="SM00387">
    <property type="entry name" value="HATPase_c"/>
    <property type="match status" value="1"/>
</dbReference>
<keyword evidence="7" id="KW-0418">Kinase</keyword>
<evidence type="ECO:0000256" key="3">
    <source>
        <dbReference type="ARBA" id="ARBA00012438"/>
    </source>
</evidence>
<keyword evidence="5" id="KW-0808">Transferase</keyword>
<evidence type="ECO:0000259" key="12">
    <source>
        <dbReference type="PROSITE" id="PS50109"/>
    </source>
</evidence>
<evidence type="ECO:0000259" key="13">
    <source>
        <dbReference type="PROSITE" id="PS50885"/>
    </source>
</evidence>
<evidence type="ECO:0000256" key="10">
    <source>
        <dbReference type="ARBA" id="ARBA00023136"/>
    </source>
</evidence>
<evidence type="ECO:0000256" key="9">
    <source>
        <dbReference type="ARBA" id="ARBA00023012"/>
    </source>
</evidence>
<dbReference type="Gene3D" id="3.30.565.10">
    <property type="entry name" value="Histidine kinase-like ATPase, C-terminal domain"/>
    <property type="match status" value="1"/>
</dbReference>
<dbReference type="Proteomes" id="UP000320314">
    <property type="component" value="Unassembled WGS sequence"/>
</dbReference>
<dbReference type="GO" id="GO:0000155">
    <property type="term" value="F:phosphorelay sensor kinase activity"/>
    <property type="evidence" value="ECO:0007669"/>
    <property type="project" value="InterPro"/>
</dbReference>
<protein>
    <recommendedName>
        <fullName evidence="3">histidine kinase</fullName>
        <ecNumber evidence="3">2.7.13.3</ecNumber>
    </recommendedName>
</protein>
<keyword evidence="9" id="KW-0902">Two-component regulatory system</keyword>
<evidence type="ECO:0000256" key="6">
    <source>
        <dbReference type="ARBA" id="ARBA00022692"/>
    </source>
</evidence>
<gene>
    <name evidence="14" type="ORF">FJU11_00700</name>
</gene>
<dbReference type="InterPro" id="IPR003660">
    <property type="entry name" value="HAMP_dom"/>
</dbReference>
<dbReference type="RefSeq" id="WP_141165081.1">
    <property type="nucleotide sequence ID" value="NZ_VHLH01000001.1"/>
</dbReference>
<evidence type="ECO:0000256" key="11">
    <source>
        <dbReference type="SAM" id="Phobius"/>
    </source>
</evidence>
<dbReference type="PROSITE" id="PS50109">
    <property type="entry name" value="HIS_KIN"/>
    <property type="match status" value="1"/>
</dbReference>
<evidence type="ECO:0000313" key="14">
    <source>
        <dbReference type="EMBL" id="TPW32778.1"/>
    </source>
</evidence>
<dbReference type="SMART" id="SM00304">
    <property type="entry name" value="HAMP"/>
    <property type="match status" value="1"/>
</dbReference>
<dbReference type="Pfam" id="PF00512">
    <property type="entry name" value="HisKA"/>
    <property type="match status" value="1"/>
</dbReference>
<dbReference type="Gene3D" id="6.10.340.10">
    <property type="match status" value="1"/>
</dbReference>
<evidence type="ECO:0000256" key="7">
    <source>
        <dbReference type="ARBA" id="ARBA00022777"/>
    </source>
</evidence>
<evidence type="ECO:0000256" key="4">
    <source>
        <dbReference type="ARBA" id="ARBA00022553"/>
    </source>
</evidence>
<comment type="subcellular location">
    <subcellularLocation>
        <location evidence="2">Membrane</location>
    </subcellularLocation>
</comment>
<dbReference type="InterPro" id="IPR003594">
    <property type="entry name" value="HATPase_dom"/>
</dbReference>